<accession>A0AA37KJT2</accession>
<comment type="caution">
    <text evidence="1">The sequence shown here is derived from an EMBL/GenBank/DDBJ whole genome shotgun (WGS) entry which is preliminary data.</text>
</comment>
<dbReference type="Pfam" id="PF04294">
    <property type="entry name" value="VanW"/>
    <property type="match status" value="1"/>
</dbReference>
<sequence>MDRPSAEPRRRSPFRLWCGRLWYTCLRYGLWYFGGLRFARKSGSPSCDYSHFRHRTPLLRRLKDVDMQYQYNKITNLRLAAARLDGVVLRPGETFSYWRLIGRPSRRKGYLDGIVLFCGTFRPGVGGGLCQMSNLIFWMTLHTPLTVVERYRHSYDVFPDCGRTQPFGSGATCVYPYRDLMIRNDTQTTFRLHVTVGGEFLEGEWRADRRPEYSYRVVERDHCMQSEYWGGYSRHNKLYREVYDAEGRCVDVQYVTRNDALMMYSPFLAENAQPGKRPADNQRPGYE</sequence>
<name>A0AA37KJT2_9BACT</name>
<evidence type="ECO:0000313" key="2">
    <source>
        <dbReference type="Proteomes" id="UP001055105"/>
    </source>
</evidence>
<dbReference type="PANTHER" id="PTHR35788">
    <property type="entry name" value="EXPORTED PROTEIN-RELATED"/>
    <property type="match status" value="1"/>
</dbReference>
<dbReference type="Proteomes" id="UP001055105">
    <property type="component" value="Unassembled WGS sequence"/>
</dbReference>
<gene>
    <name evidence="1" type="ORF">CE91St16_00740</name>
</gene>
<proteinExistence type="predicted"/>
<dbReference type="InterPro" id="IPR052913">
    <property type="entry name" value="Glycopeptide_resist_protein"/>
</dbReference>
<dbReference type="EMBL" id="BQOL01000001">
    <property type="protein sequence ID" value="GKI17166.1"/>
    <property type="molecule type" value="Genomic_DNA"/>
</dbReference>
<dbReference type="AlphaFoldDB" id="A0AA37KJT2"/>
<evidence type="ECO:0008006" key="3">
    <source>
        <dbReference type="Google" id="ProtNLM"/>
    </source>
</evidence>
<reference evidence="1" key="1">
    <citation type="submission" date="2022-01" db="EMBL/GenBank/DDBJ databases">
        <title>Novel bile acid biosynthetic pathways are enriched in the microbiome of centenarians.</title>
        <authorList>
            <person name="Sato Y."/>
            <person name="Atarashi K."/>
            <person name="Plichta R.D."/>
            <person name="Arai Y."/>
            <person name="Sasajima S."/>
            <person name="Kearney M.S."/>
            <person name="Suda W."/>
            <person name="Takeshita K."/>
            <person name="Sasaki T."/>
            <person name="Okamoto S."/>
            <person name="Skelly N.A."/>
            <person name="Okamura Y."/>
            <person name="Vlamakis H."/>
            <person name="Li Y."/>
            <person name="Tanoue T."/>
            <person name="Takei H."/>
            <person name="Nittono H."/>
            <person name="Narushima S."/>
            <person name="Irie J."/>
            <person name="Itoh H."/>
            <person name="Moriya K."/>
            <person name="Sugiura Y."/>
            <person name="Suematsu M."/>
            <person name="Moritoki N."/>
            <person name="Shibata S."/>
            <person name="Littman R.D."/>
            <person name="Fischbach A.M."/>
            <person name="Uwamino Y."/>
            <person name="Inoue T."/>
            <person name="Honda A."/>
            <person name="Hattori M."/>
            <person name="Murai T."/>
            <person name="Xavier J.R."/>
            <person name="Hirose N."/>
            <person name="Honda K."/>
        </authorList>
    </citation>
    <scope>NUCLEOTIDE SEQUENCE</scope>
    <source>
        <strain evidence="1">CE91-St16</strain>
    </source>
</reference>
<dbReference type="RefSeq" id="WP_244075851.1">
    <property type="nucleotide sequence ID" value="NZ_AP025581.1"/>
</dbReference>
<dbReference type="InterPro" id="IPR007391">
    <property type="entry name" value="Vancomycin_resist_VanW"/>
</dbReference>
<dbReference type="PANTHER" id="PTHR35788:SF1">
    <property type="entry name" value="EXPORTED PROTEIN"/>
    <property type="match status" value="1"/>
</dbReference>
<evidence type="ECO:0000313" key="1">
    <source>
        <dbReference type="EMBL" id="GKI17166.1"/>
    </source>
</evidence>
<protein>
    <recommendedName>
        <fullName evidence="3">Vancomycin resistance protein</fullName>
    </recommendedName>
</protein>
<organism evidence="1 2">
    <name type="scientific">Alistipes finegoldii</name>
    <dbReference type="NCBI Taxonomy" id="214856"/>
    <lineage>
        <taxon>Bacteria</taxon>
        <taxon>Pseudomonadati</taxon>
        <taxon>Bacteroidota</taxon>
        <taxon>Bacteroidia</taxon>
        <taxon>Bacteroidales</taxon>
        <taxon>Rikenellaceae</taxon>
        <taxon>Alistipes</taxon>
    </lineage>
</organism>